<keyword evidence="2" id="KW-1185">Reference proteome</keyword>
<dbReference type="Proteomes" id="UP000018144">
    <property type="component" value="Unassembled WGS sequence"/>
</dbReference>
<dbReference type="AlphaFoldDB" id="U4LRZ5"/>
<gene>
    <name evidence="1" type="ORF">PCON_03507</name>
</gene>
<reference evidence="1 2" key="1">
    <citation type="journal article" date="2013" name="PLoS Genet.">
        <title>The genome and development-dependent transcriptomes of Pyronema confluens: a window into fungal evolution.</title>
        <authorList>
            <person name="Traeger S."/>
            <person name="Altegoer F."/>
            <person name="Freitag M."/>
            <person name="Gabaldon T."/>
            <person name="Kempken F."/>
            <person name="Kumar A."/>
            <person name="Marcet-Houben M."/>
            <person name="Poggeler S."/>
            <person name="Stajich J.E."/>
            <person name="Nowrousian M."/>
        </authorList>
    </citation>
    <scope>NUCLEOTIDE SEQUENCE [LARGE SCALE GENOMIC DNA]</scope>
    <source>
        <strain evidence="2">CBS 100304</strain>
        <tissue evidence="1">Vegetative mycelium</tissue>
    </source>
</reference>
<accession>U4LRZ5</accession>
<evidence type="ECO:0000313" key="1">
    <source>
        <dbReference type="EMBL" id="CCX34314.1"/>
    </source>
</evidence>
<dbReference type="EMBL" id="HF936512">
    <property type="protein sequence ID" value="CCX34314.1"/>
    <property type="molecule type" value="Genomic_DNA"/>
</dbReference>
<proteinExistence type="predicted"/>
<name>U4LRZ5_PYROM</name>
<sequence>MYISLSLLLRSGCTIRASSCLSLPRDSELRKPAFHGIELIE</sequence>
<organism evidence="1 2">
    <name type="scientific">Pyronema omphalodes (strain CBS 100304)</name>
    <name type="common">Pyronema confluens</name>
    <dbReference type="NCBI Taxonomy" id="1076935"/>
    <lineage>
        <taxon>Eukaryota</taxon>
        <taxon>Fungi</taxon>
        <taxon>Dikarya</taxon>
        <taxon>Ascomycota</taxon>
        <taxon>Pezizomycotina</taxon>
        <taxon>Pezizomycetes</taxon>
        <taxon>Pezizales</taxon>
        <taxon>Pyronemataceae</taxon>
        <taxon>Pyronema</taxon>
    </lineage>
</organism>
<protein>
    <submittedName>
        <fullName evidence="1">Uncharacterized protein</fullName>
    </submittedName>
</protein>
<evidence type="ECO:0000313" key="2">
    <source>
        <dbReference type="Proteomes" id="UP000018144"/>
    </source>
</evidence>